<gene>
    <name evidence="2" type="ORF">ENM60_06970</name>
</gene>
<dbReference type="EMBL" id="DRYK01000089">
    <property type="protein sequence ID" value="HHP68501.1"/>
    <property type="molecule type" value="Genomic_DNA"/>
</dbReference>
<feature type="transmembrane region" description="Helical" evidence="1">
    <location>
        <begin position="337"/>
        <end position="355"/>
    </location>
</feature>
<sequence>MRWLILVALILTMLPQVNVSGERSEPLTTTVYYTGLLEVSESGGYLPEALIREGVSSLYLRVTYVVKVDLKIWVAQGMLVYTAIVDRRIDSISSSPAGYLANATMLEDNFTYTSINIFSPPIVLLYTGDFNWSGIDWTGYKENIVLFDVDLIHVGYKRVESIENTNYMLIKDLYYDPVARLPLFYSYMESRQSTNGSLMVRVSLNGLYSSLNLTGIIDRSVVMLTTENESTALIRVAKFKNSGFTLLQVNDTCIKLVFGNITPLFISVETPAWVKFQSNVVFTRLPDSISSYYIYEGFAPGELILNFNTSVDMVNKSSITPIQWGLGYSMTVNLGDVIFALFLLSILVYAIYVFARKVAAVV</sequence>
<protein>
    <submittedName>
        <fullName evidence="2">Uncharacterized protein</fullName>
    </submittedName>
</protein>
<accession>A0A7J3Y0Y1</accession>
<comment type="caution">
    <text evidence="2">The sequence shown here is derived from an EMBL/GenBank/DDBJ whole genome shotgun (WGS) entry which is preliminary data.</text>
</comment>
<keyword evidence="1" id="KW-0812">Transmembrane</keyword>
<evidence type="ECO:0000313" key="2">
    <source>
        <dbReference type="EMBL" id="HHP68501.1"/>
    </source>
</evidence>
<reference evidence="2" key="1">
    <citation type="journal article" date="2020" name="mSystems">
        <title>Genome- and Community-Level Interaction Insights into Carbon Utilization and Element Cycling Functions of Hydrothermarchaeota in Hydrothermal Sediment.</title>
        <authorList>
            <person name="Zhou Z."/>
            <person name="Liu Y."/>
            <person name="Xu W."/>
            <person name="Pan J."/>
            <person name="Luo Z.H."/>
            <person name="Li M."/>
        </authorList>
    </citation>
    <scope>NUCLEOTIDE SEQUENCE [LARGE SCALE GENOMIC DNA]</scope>
    <source>
        <strain evidence="2">SpSt-110</strain>
    </source>
</reference>
<dbReference type="AlphaFoldDB" id="A0A7J3Y0Y1"/>
<evidence type="ECO:0000256" key="1">
    <source>
        <dbReference type="SAM" id="Phobius"/>
    </source>
</evidence>
<proteinExistence type="predicted"/>
<keyword evidence="1" id="KW-0472">Membrane</keyword>
<name>A0A7J3Y0Y1_9CREN</name>
<keyword evidence="1" id="KW-1133">Transmembrane helix</keyword>
<organism evidence="2">
    <name type="scientific">Thermogladius calderae</name>
    <dbReference type="NCBI Taxonomy" id="1200300"/>
    <lineage>
        <taxon>Archaea</taxon>
        <taxon>Thermoproteota</taxon>
        <taxon>Thermoprotei</taxon>
        <taxon>Desulfurococcales</taxon>
        <taxon>Desulfurococcaceae</taxon>
        <taxon>Thermogladius</taxon>
    </lineage>
</organism>